<keyword evidence="5" id="KW-0411">Iron-sulfur</keyword>
<dbReference type="InterPro" id="IPR023885">
    <property type="entry name" value="4Fe4S-binding_SPASM_dom"/>
</dbReference>
<evidence type="ECO:0000256" key="5">
    <source>
        <dbReference type="ARBA" id="ARBA00023014"/>
    </source>
</evidence>
<dbReference type="CDD" id="cd01335">
    <property type="entry name" value="Radical_SAM"/>
    <property type="match status" value="1"/>
</dbReference>
<dbReference type="PANTHER" id="PTHR43273">
    <property type="entry name" value="ANAEROBIC SULFATASE-MATURATING ENZYME HOMOLOG ASLB-RELATED"/>
    <property type="match status" value="1"/>
</dbReference>
<dbReference type="SFLD" id="SFLDS00029">
    <property type="entry name" value="Radical_SAM"/>
    <property type="match status" value="1"/>
</dbReference>
<dbReference type="Proteomes" id="UP001195624">
    <property type="component" value="Unassembled WGS sequence"/>
</dbReference>
<sequence length="407" mass="47037">MQLTEKYNSPHRLHLETTKRCNLLCEHCYVSASDNFEHHKLKQLKKTILTTSQKGATRITFTGGEFLMRSDSKELIEYAISVGYRNIYFITNGIYLKKSILEWLAHLKVKETIKSLFSTILGKMSPLTIGLGISLDGLEGNDLIRKYKNGKPVSHKKILEKIKLATEYGLYVTVNTTICNKVTAKELYSLYRKLLALKVDRWQIDQVFMSGRSTTSYAVQNKEEWLDIAKESYYQIIRDYLSTYPRYTNMRLEIVQLFRSSILDNGFKIISSDVYHPCSYQFGSVIVEDGNKIRFCPSLRYNEAVIFNNEEKKISSVSYDENEEFKKFSEMTIHDLPCKDCRYKFIAHGGCRGNSVSYSNGLFSKDPVCCALAPFLEQRIIPLLPYVIQKQYKNAIFIEGKMPEEII</sequence>
<name>A0ABS4P3I1_9GAMM</name>
<evidence type="ECO:0000313" key="7">
    <source>
        <dbReference type="EMBL" id="MBP2167208.1"/>
    </source>
</evidence>
<dbReference type="InterPro" id="IPR007197">
    <property type="entry name" value="rSAM"/>
</dbReference>
<reference evidence="8" key="2">
    <citation type="submission" date="2023-07" db="EMBL/GenBank/DDBJ databases">
        <title>Genome mining of underrepresented organisms for secondary metabolites.</title>
        <authorList>
            <person name="D'Agostino P.M."/>
        </authorList>
    </citation>
    <scope>NUCLEOTIDE SEQUENCE [LARGE SCALE GENOMIC DNA]</scope>
    <source>
        <strain evidence="8">WS4403</strain>
    </source>
</reference>
<dbReference type="Pfam" id="PF04055">
    <property type="entry name" value="Radical_SAM"/>
    <property type="match status" value="1"/>
</dbReference>
<evidence type="ECO:0000256" key="2">
    <source>
        <dbReference type="ARBA" id="ARBA00022691"/>
    </source>
</evidence>
<keyword evidence="2" id="KW-0949">S-adenosyl-L-methionine</keyword>
<evidence type="ECO:0000256" key="3">
    <source>
        <dbReference type="ARBA" id="ARBA00022723"/>
    </source>
</evidence>
<feature type="domain" description="Radical SAM core" evidence="6">
    <location>
        <begin position="7"/>
        <end position="246"/>
    </location>
</feature>
<keyword evidence="4" id="KW-0408">Iron</keyword>
<dbReference type="InterPro" id="IPR023867">
    <property type="entry name" value="Sulphatase_maturase_rSAM"/>
</dbReference>
<keyword evidence="8" id="KW-1185">Reference proteome</keyword>
<protein>
    <submittedName>
        <fullName evidence="7">Radical SAM protein with 4Fe4S-binding SPASM domain</fullName>
    </submittedName>
</protein>
<comment type="cofactor">
    <cofactor evidence="1">
        <name>[4Fe-4S] cluster</name>
        <dbReference type="ChEBI" id="CHEBI:49883"/>
    </cofactor>
</comment>
<proteinExistence type="predicted"/>
<dbReference type="InterPro" id="IPR013785">
    <property type="entry name" value="Aldolase_TIM"/>
</dbReference>
<dbReference type="EMBL" id="JAGGMQ010000001">
    <property type="protein sequence ID" value="MBP2167208.1"/>
    <property type="molecule type" value="Genomic_DNA"/>
</dbReference>
<dbReference type="RefSeq" id="WP_209499440.1">
    <property type="nucleotide sequence ID" value="NZ_JAGGMQ010000001.1"/>
</dbReference>
<keyword evidence="3" id="KW-0479">Metal-binding</keyword>
<accession>A0ABS4P3I1</accession>
<dbReference type="PROSITE" id="PS51918">
    <property type="entry name" value="RADICAL_SAM"/>
    <property type="match status" value="1"/>
</dbReference>
<dbReference type="InterPro" id="IPR058240">
    <property type="entry name" value="rSAM_sf"/>
</dbReference>
<dbReference type="Gene3D" id="3.20.20.70">
    <property type="entry name" value="Aldolase class I"/>
    <property type="match status" value="2"/>
</dbReference>
<dbReference type="NCBIfam" id="TIGR04085">
    <property type="entry name" value="rSAM_more_4Fe4S"/>
    <property type="match status" value="1"/>
</dbReference>
<evidence type="ECO:0000256" key="1">
    <source>
        <dbReference type="ARBA" id="ARBA00001966"/>
    </source>
</evidence>
<dbReference type="SFLD" id="SFLDG01067">
    <property type="entry name" value="SPASM/twitch_domain_containing"/>
    <property type="match status" value="1"/>
</dbReference>
<dbReference type="PANTHER" id="PTHR43273:SF8">
    <property type="entry name" value="RADICAL SAM DOMAIN PROTEIN"/>
    <property type="match status" value="1"/>
</dbReference>
<comment type="caution">
    <text evidence="7">The sequence shown here is derived from an EMBL/GenBank/DDBJ whole genome shotgun (WGS) entry which is preliminary data.</text>
</comment>
<dbReference type="SUPFAM" id="SSF102114">
    <property type="entry name" value="Radical SAM enzymes"/>
    <property type="match status" value="1"/>
</dbReference>
<evidence type="ECO:0000256" key="4">
    <source>
        <dbReference type="ARBA" id="ARBA00023004"/>
    </source>
</evidence>
<organism evidence="7 8">
    <name type="scientific">Winslowiella toletana</name>
    <dbReference type="NCBI Taxonomy" id="92490"/>
    <lineage>
        <taxon>Bacteria</taxon>
        <taxon>Pseudomonadati</taxon>
        <taxon>Pseudomonadota</taxon>
        <taxon>Gammaproteobacteria</taxon>
        <taxon>Enterobacterales</taxon>
        <taxon>Erwiniaceae</taxon>
        <taxon>Winslowiella</taxon>
    </lineage>
</organism>
<evidence type="ECO:0000313" key="8">
    <source>
        <dbReference type="Proteomes" id="UP001195624"/>
    </source>
</evidence>
<dbReference type="InterPro" id="IPR017200">
    <property type="entry name" value="PqqE-like"/>
</dbReference>
<reference evidence="7 8" key="1">
    <citation type="submission" date="2021-03" db="EMBL/GenBank/DDBJ databases">
        <authorList>
            <person name="D'Agostino P."/>
            <person name="Huntemann M."/>
            <person name="Clum A."/>
            <person name="Spunde A."/>
            <person name="Palaniappan K."/>
            <person name="Ritter S."/>
            <person name="Mikhailova N."/>
            <person name="Chen I.-M."/>
            <person name="Stamatis D."/>
            <person name="Reddy T."/>
            <person name="O'Malley R."/>
            <person name="Daum C."/>
            <person name="Shapiro N."/>
            <person name="Ivanova N."/>
            <person name="Kyrpides N."/>
            <person name="Woyke T."/>
        </authorList>
    </citation>
    <scope>NUCLEOTIDE SEQUENCE [LARGE SCALE GENOMIC DNA]</scope>
    <source>
        <strain evidence="7 8">WS4403</strain>
    </source>
</reference>
<gene>
    <name evidence="7" type="ORF">J2125_000400</name>
</gene>
<evidence type="ECO:0000259" key="6">
    <source>
        <dbReference type="PROSITE" id="PS51918"/>
    </source>
</evidence>
<dbReference type="PIRSF" id="PIRSF037420">
    <property type="entry name" value="PQQ_syn_pqqE"/>
    <property type="match status" value="1"/>
</dbReference>